<reference evidence="10" key="1">
    <citation type="submission" date="2019-08" db="EMBL/GenBank/DDBJ databases">
        <authorList>
            <person name="Kucharzyk K."/>
            <person name="Murdoch R.W."/>
            <person name="Higgins S."/>
            <person name="Loffler F."/>
        </authorList>
    </citation>
    <scope>NUCLEOTIDE SEQUENCE</scope>
</reference>
<keyword evidence="6" id="KW-0697">Rotamase</keyword>
<accession>A0A644XHB4</accession>
<keyword evidence="7" id="KW-0143">Chaperone</keyword>
<gene>
    <name evidence="10" type="primary">slyD_9</name>
    <name evidence="10" type="ORF">SDC9_61534</name>
</gene>
<comment type="subcellular location">
    <subcellularLocation>
        <location evidence="2">Cytoplasm</location>
    </subcellularLocation>
</comment>
<dbReference type="Pfam" id="PF00254">
    <property type="entry name" value="FKBP_C"/>
    <property type="match status" value="1"/>
</dbReference>
<sequence length="168" mass="18692">MKIEKNKVVSLLYQLSENDQNGNIIEAVDESRPFTFLFGNGQLIPGFENNVAELSAGDSFGFQVLPEDGYGTYEQENIADLPITIFMRDGQVDTEILKVGNMIPLQDDKGHVFHGMVKHIGLEKVNIDFNHPLAGKTLFFSGKILEVRDASEEELAHGHVHGPHGHQH</sequence>
<dbReference type="EC" id="5.2.1.8" evidence="4"/>
<dbReference type="PANTHER" id="PTHR47861:SF3">
    <property type="entry name" value="FKBP-TYPE PEPTIDYL-PROLYL CIS-TRANS ISOMERASE SLYD"/>
    <property type="match status" value="1"/>
</dbReference>
<organism evidence="10">
    <name type="scientific">bioreactor metagenome</name>
    <dbReference type="NCBI Taxonomy" id="1076179"/>
    <lineage>
        <taxon>unclassified sequences</taxon>
        <taxon>metagenomes</taxon>
        <taxon>ecological metagenomes</taxon>
    </lineage>
</organism>
<evidence type="ECO:0000256" key="7">
    <source>
        <dbReference type="ARBA" id="ARBA00023186"/>
    </source>
</evidence>
<dbReference type="InterPro" id="IPR046357">
    <property type="entry name" value="PPIase_dom_sf"/>
</dbReference>
<comment type="catalytic activity">
    <reaction evidence="1">
        <text>[protein]-peptidylproline (omega=180) = [protein]-peptidylproline (omega=0)</text>
        <dbReference type="Rhea" id="RHEA:16237"/>
        <dbReference type="Rhea" id="RHEA-COMP:10747"/>
        <dbReference type="Rhea" id="RHEA-COMP:10748"/>
        <dbReference type="ChEBI" id="CHEBI:83833"/>
        <dbReference type="ChEBI" id="CHEBI:83834"/>
        <dbReference type="EC" id="5.2.1.8"/>
    </reaction>
</comment>
<evidence type="ECO:0000313" key="10">
    <source>
        <dbReference type="EMBL" id="MPM15168.1"/>
    </source>
</evidence>
<comment type="similarity">
    <text evidence="3">Belongs to the FKBP-type PPIase family.</text>
</comment>
<dbReference type="GO" id="GO:0005737">
    <property type="term" value="C:cytoplasm"/>
    <property type="evidence" value="ECO:0007669"/>
    <property type="project" value="UniProtKB-SubCell"/>
</dbReference>
<name>A0A644XHB4_9ZZZZ</name>
<dbReference type="SUPFAM" id="SSF54534">
    <property type="entry name" value="FKBP-like"/>
    <property type="match status" value="1"/>
</dbReference>
<evidence type="ECO:0000256" key="5">
    <source>
        <dbReference type="ARBA" id="ARBA00022490"/>
    </source>
</evidence>
<proteinExistence type="inferred from homology"/>
<evidence type="ECO:0000259" key="9">
    <source>
        <dbReference type="PROSITE" id="PS50059"/>
    </source>
</evidence>
<evidence type="ECO:0000256" key="8">
    <source>
        <dbReference type="ARBA" id="ARBA00023235"/>
    </source>
</evidence>
<evidence type="ECO:0000256" key="6">
    <source>
        <dbReference type="ARBA" id="ARBA00023110"/>
    </source>
</evidence>
<dbReference type="GO" id="GO:0003755">
    <property type="term" value="F:peptidyl-prolyl cis-trans isomerase activity"/>
    <property type="evidence" value="ECO:0007669"/>
    <property type="project" value="UniProtKB-KW"/>
</dbReference>
<dbReference type="Gene3D" id="3.10.50.40">
    <property type="match status" value="1"/>
</dbReference>
<evidence type="ECO:0000256" key="3">
    <source>
        <dbReference type="ARBA" id="ARBA00006577"/>
    </source>
</evidence>
<evidence type="ECO:0000256" key="1">
    <source>
        <dbReference type="ARBA" id="ARBA00000971"/>
    </source>
</evidence>
<dbReference type="InterPro" id="IPR001179">
    <property type="entry name" value="PPIase_FKBP_dom"/>
</dbReference>
<dbReference type="AlphaFoldDB" id="A0A644XHB4"/>
<feature type="domain" description="PPIase FKBP-type" evidence="9">
    <location>
        <begin position="6"/>
        <end position="82"/>
    </location>
</feature>
<keyword evidence="5" id="KW-0963">Cytoplasm</keyword>
<evidence type="ECO:0000256" key="2">
    <source>
        <dbReference type="ARBA" id="ARBA00004496"/>
    </source>
</evidence>
<protein>
    <recommendedName>
        <fullName evidence="4">peptidylprolyl isomerase</fullName>
        <ecNumber evidence="4">5.2.1.8</ecNumber>
    </recommendedName>
</protein>
<comment type="caution">
    <text evidence="10">The sequence shown here is derived from an EMBL/GenBank/DDBJ whole genome shotgun (WGS) entry which is preliminary data.</text>
</comment>
<dbReference type="PROSITE" id="PS50059">
    <property type="entry name" value="FKBP_PPIASE"/>
    <property type="match status" value="1"/>
</dbReference>
<evidence type="ECO:0000256" key="4">
    <source>
        <dbReference type="ARBA" id="ARBA00013194"/>
    </source>
</evidence>
<keyword evidence="8 10" id="KW-0413">Isomerase</keyword>
<dbReference type="PANTHER" id="PTHR47861">
    <property type="entry name" value="FKBP-TYPE PEPTIDYL-PROLYL CIS-TRANS ISOMERASE SLYD"/>
    <property type="match status" value="1"/>
</dbReference>
<dbReference type="GO" id="GO:0042026">
    <property type="term" value="P:protein refolding"/>
    <property type="evidence" value="ECO:0007669"/>
    <property type="project" value="UniProtKB-ARBA"/>
</dbReference>
<dbReference type="EMBL" id="VSSQ01002397">
    <property type="protein sequence ID" value="MPM15168.1"/>
    <property type="molecule type" value="Genomic_DNA"/>
</dbReference>